<dbReference type="SUPFAM" id="SSF51338">
    <property type="entry name" value="Composite domain of metallo-dependent hydrolases"/>
    <property type="match status" value="1"/>
</dbReference>
<protein>
    <submittedName>
        <fullName evidence="2">Amidohydrolase</fullName>
    </submittedName>
</protein>
<reference evidence="2 3" key="1">
    <citation type="submission" date="2019-03" db="EMBL/GenBank/DDBJ databases">
        <title>Draft genome sequences of novel Actinobacteria.</title>
        <authorList>
            <person name="Sahin N."/>
            <person name="Ay H."/>
            <person name="Saygin H."/>
        </authorList>
    </citation>
    <scope>NUCLEOTIDE SEQUENCE [LARGE SCALE GENOMIC DNA]</scope>
    <source>
        <strain evidence="2 3">7K502</strain>
    </source>
</reference>
<dbReference type="AlphaFoldDB" id="A0A4R4YHB5"/>
<evidence type="ECO:0000313" key="2">
    <source>
        <dbReference type="EMBL" id="TDD44255.1"/>
    </source>
</evidence>
<dbReference type="PANTHER" id="PTHR22642">
    <property type="entry name" value="IMIDAZOLONEPROPIONASE"/>
    <property type="match status" value="1"/>
</dbReference>
<dbReference type="Gene3D" id="2.30.40.10">
    <property type="entry name" value="Urease, subunit C, domain 1"/>
    <property type="match status" value="1"/>
</dbReference>
<accession>A0A4R4YHB5</accession>
<dbReference type="CDD" id="cd01300">
    <property type="entry name" value="YtcJ_like"/>
    <property type="match status" value="1"/>
</dbReference>
<proteinExistence type="predicted"/>
<dbReference type="InterPro" id="IPR013108">
    <property type="entry name" value="Amidohydro_3"/>
</dbReference>
<feature type="domain" description="Amidohydrolase 3" evidence="1">
    <location>
        <begin position="60"/>
        <end position="555"/>
    </location>
</feature>
<dbReference type="Gene3D" id="3.20.20.140">
    <property type="entry name" value="Metal-dependent hydrolases"/>
    <property type="match status" value="1"/>
</dbReference>
<evidence type="ECO:0000313" key="3">
    <source>
        <dbReference type="Proteomes" id="UP000294947"/>
    </source>
</evidence>
<dbReference type="SUPFAM" id="SSF51556">
    <property type="entry name" value="Metallo-dependent hydrolases"/>
    <property type="match status" value="1"/>
</dbReference>
<dbReference type="PANTHER" id="PTHR22642:SF2">
    <property type="entry name" value="PROTEIN LONG AFTER FAR-RED 3"/>
    <property type="match status" value="1"/>
</dbReference>
<dbReference type="InterPro" id="IPR011059">
    <property type="entry name" value="Metal-dep_hydrolase_composite"/>
</dbReference>
<dbReference type="OrthoDB" id="3173428at2"/>
<keyword evidence="3" id="KW-1185">Reference proteome</keyword>
<evidence type="ECO:0000259" key="1">
    <source>
        <dbReference type="Pfam" id="PF07969"/>
    </source>
</evidence>
<dbReference type="EMBL" id="SMKW01000034">
    <property type="protein sequence ID" value="TDD44255.1"/>
    <property type="molecule type" value="Genomic_DNA"/>
</dbReference>
<sequence length="559" mass="59726">MSQEGIEIVPDSAELIFTGGPVLTMDDAAPEAEALAVRDGLIIAVGRAAEVLALRGPDTRVVDLDGRALLPGFVEAHGHPSTMALTLAPPAIDVRPFTVPTGTEVYERIKAAVAAAPGKSVGAYGIDLLLQRDLALPTRELLDELCPNAPLVVVSNSGHAAYGNTAALRAAGITADTPDPAGARFVRDESGEPTGEAQETGAILTLFEALGEDFRDDAQVSAALDWAFAEHARVGITTATDMATDPRNVLALRAAAERTGAALRIRSYLIGTPELAAEPERRFPGHAPASEMFGISGMKLWADGTPWQGSVATSFPFKDNDATLRIGMDHCTHGPMNYSPDQLAELATAFAAQGFPLACHVHGDVTFEAVLDAYAKAGAGDPEMLRAMRPRMEHCGAATAEQYRRAADMGATVSLFMDHVRWWGDVLADDLFGPEVADRWMSARSAWDAGHRVSLHNDGVCSPTDPLSSVATALTRRSHPSGRIHGTSQRLTIDEALRAVTTNPAWQLHLEDEIGMLRTGMRADLVVLSRDPRTAPVEHFREAVEVSATYLSGRRTWSR</sequence>
<dbReference type="InterPro" id="IPR032466">
    <property type="entry name" value="Metal_Hydrolase"/>
</dbReference>
<dbReference type="Proteomes" id="UP000294947">
    <property type="component" value="Unassembled WGS sequence"/>
</dbReference>
<gene>
    <name evidence="2" type="ORF">E1288_24330</name>
</gene>
<dbReference type="Pfam" id="PF07969">
    <property type="entry name" value="Amidohydro_3"/>
    <property type="match status" value="1"/>
</dbReference>
<comment type="caution">
    <text evidence="2">The sequence shown here is derived from an EMBL/GenBank/DDBJ whole genome shotgun (WGS) entry which is preliminary data.</text>
</comment>
<name>A0A4R4YHB5_9PSEU</name>
<dbReference type="Gene3D" id="3.10.310.70">
    <property type="match status" value="1"/>
</dbReference>
<organism evidence="2 3">
    <name type="scientific">Saccharopolyspora elongata</name>
    <dbReference type="NCBI Taxonomy" id="2530387"/>
    <lineage>
        <taxon>Bacteria</taxon>
        <taxon>Bacillati</taxon>
        <taxon>Actinomycetota</taxon>
        <taxon>Actinomycetes</taxon>
        <taxon>Pseudonocardiales</taxon>
        <taxon>Pseudonocardiaceae</taxon>
        <taxon>Saccharopolyspora</taxon>
    </lineage>
</organism>
<dbReference type="GO" id="GO:0016810">
    <property type="term" value="F:hydrolase activity, acting on carbon-nitrogen (but not peptide) bonds"/>
    <property type="evidence" value="ECO:0007669"/>
    <property type="project" value="InterPro"/>
</dbReference>
<keyword evidence="2" id="KW-0378">Hydrolase</keyword>
<dbReference type="InterPro" id="IPR033932">
    <property type="entry name" value="YtcJ-like"/>
</dbReference>